<dbReference type="PROSITE" id="PS51406">
    <property type="entry name" value="FIBRINOGEN_C_2"/>
    <property type="match status" value="1"/>
</dbReference>
<dbReference type="GeneTree" id="ENSGT00940000166174"/>
<dbReference type="Gene3D" id="2.60.120.260">
    <property type="entry name" value="Galactose-binding domain-like"/>
    <property type="match status" value="1"/>
</dbReference>
<dbReference type="InterPro" id="IPR036056">
    <property type="entry name" value="Fibrinogen-like_C"/>
</dbReference>
<dbReference type="GO" id="GO:0016020">
    <property type="term" value="C:membrane"/>
    <property type="evidence" value="ECO:0007669"/>
    <property type="project" value="UniProtKB-SubCell"/>
</dbReference>
<feature type="domain" description="Fibrinogen C-terminal" evidence="16">
    <location>
        <begin position="517"/>
        <end position="576"/>
    </location>
</feature>
<evidence type="ECO:0000256" key="6">
    <source>
        <dbReference type="ARBA" id="ARBA00022737"/>
    </source>
</evidence>
<feature type="disulfide bond" evidence="11">
    <location>
        <begin position="866"/>
        <end position="893"/>
    </location>
</feature>
<dbReference type="PANTHER" id="PTHR15036">
    <property type="entry name" value="PIKACHURIN-LIKE PROTEIN"/>
    <property type="match status" value="1"/>
</dbReference>
<dbReference type="CDD" id="cd00110">
    <property type="entry name" value="LamG"/>
    <property type="match status" value="4"/>
</dbReference>
<dbReference type="Gene3D" id="2.10.25.10">
    <property type="entry name" value="Laminin"/>
    <property type="match status" value="2"/>
</dbReference>
<dbReference type="Ensembl" id="ENSGMOT00000071934.1">
    <property type="protein sequence ID" value="ENSGMOP00000060422.1"/>
    <property type="gene ID" value="ENSGMOG00000015582.2"/>
</dbReference>
<dbReference type="InterPro" id="IPR000742">
    <property type="entry name" value="EGF"/>
</dbReference>
<evidence type="ECO:0000256" key="9">
    <source>
        <dbReference type="ARBA" id="ARBA00023157"/>
    </source>
</evidence>
<evidence type="ECO:0000259" key="13">
    <source>
        <dbReference type="PROSITE" id="PS50022"/>
    </source>
</evidence>
<keyword evidence="7" id="KW-1133">Transmembrane helix</keyword>
<keyword evidence="18" id="KW-1185">Reference proteome</keyword>
<dbReference type="InterPro" id="IPR000421">
    <property type="entry name" value="FA58C"/>
</dbReference>
<dbReference type="FunFam" id="2.10.25.10:FF:000015">
    <property type="entry name" value="neurexin-1 isoform X1"/>
    <property type="match status" value="1"/>
</dbReference>
<comment type="subcellular location">
    <subcellularLocation>
        <location evidence="1">Membrane</location>
        <topology evidence="1">Single-pass type I membrane protein</topology>
    </subcellularLocation>
</comment>
<dbReference type="Pfam" id="PF00008">
    <property type="entry name" value="EGF"/>
    <property type="match status" value="1"/>
</dbReference>
<evidence type="ECO:0000256" key="2">
    <source>
        <dbReference type="ARBA" id="ARBA00010241"/>
    </source>
</evidence>
<keyword evidence="3 10" id="KW-0245">EGF-like domain</keyword>
<dbReference type="SMART" id="SM00231">
    <property type="entry name" value="FA58C"/>
    <property type="match status" value="1"/>
</dbReference>
<accession>A0A8C5CH41</accession>
<keyword evidence="6" id="KW-0677">Repeat</keyword>
<feature type="domain" description="EGF-like" evidence="15">
    <location>
        <begin position="481"/>
        <end position="518"/>
    </location>
</feature>
<dbReference type="SUPFAM" id="SSF49785">
    <property type="entry name" value="Galactose-binding domain-like"/>
    <property type="match status" value="1"/>
</dbReference>
<feature type="chain" id="PRO_5034703056" evidence="12">
    <location>
        <begin position="21"/>
        <end position="1206"/>
    </location>
</feature>
<dbReference type="SUPFAM" id="SSF49899">
    <property type="entry name" value="Concanavalin A-like lectins/glucanases"/>
    <property type="match status" value="4"/>
</dbReference>
<evidence type="ECO:0000256" key="4">
    <source>
        <dbReference type="ARBA" id="ARBA00022692"/>
    </source>
</evidence>
<evidence type="ECO:0000259" key="15">
    <source>
        <dbReference type="PROSITE" id="PS50026"/>
    </source>
</evidence>
<dbReference type="InterPro" id="IPR002181">
    <property type="entry name" value="Fibrinogen_a/b/g_C_dom"/>
</dbReference>
<evidence type="ECO:0000256" key="5">
    <source>
        <dbReference type="ARBA" id="ARBA00022729"/>
    </source>
</evidence>
<feature type="domain" description="Laminin G" evidence="14">
    <location>
        <begin position="726"/>
        <end position="893"/>
    </location>
</feature>
<evidence type="ECO:0000256" key="10">
    <source>
        <dbReference type="PROSITE-ProRule" id="PRU00076"/>
    </source>
</evidence>
<dbReference type="InterPro" id="IPR050372">
    <property type="entry name" value="Neurexin-related_CASP"/>
</dbReference>
<feature type="domain" description="EGF-like" evidence="15">
    <location>
        <begin position="894"/>
        <end position="932"/>
    </location>
</feature>
<dbReference type="Pfam" id="PF02210">
    <property type="entry name" value="Laminin_G_2"/>
    <property type="match status" value="4"/>
</dbReference>
<proteinExistence type="inferred from homology"/>
<evidence type="ECO:0000313" key="17">
    <source>
        <dbReference type="Ensembl" id="ENSGMOP00000060422.1"/>
    </source>
</evidence>
<evidence type="ECO:0000256" key="7">
    <source>
        <dbReference type="ARBA" id="ARBA00022989"/>
    </source>
</evidence>
<dbReference type="SMART" id="SM00282">
    <property type="entry name" value="LamG"/>
    <property type="match status" value="4"/>
</dbReference>
<name>A0A8C5CH41_GADMO</name>
<dbReference type="CDD" id="cd00054">
    <property type="entry name" value="EGF_CA"/>
    <property type="match status" value="2"/>
</dbReference>
<feature type="domain" description="Laminin G" evidence="14">
    <location>
        <begin position="955"/>
        <end position="1124"/>
    </location>
</feature>
<comment type="caution">
    <text evidence="10">Lacks conserved residue(s) required for the propagation of feature annotation.</text>
</comment>
<evidence type="ECO:0000256" key="8">
    <source>
        <dbReference type="ARBA" id="ARBA00023136"/>
    </source>
</evidence>
<dbReference type="CDD" id="cd00057">
    <property type="entry name" value="FA58C"/>
    <property type="match status" value="1"/>
</dbReference>
<dbReference type="PROSITE" id="PS50022">
    <property type="entry name" value="FA58C_3"/>
    <property type="match status" value="1"/>
</dbReference>
<organism evidence="17 18">
    <name type="scientific">Gadus morhua</name>
    <name type="common">Atlantic cod</name>
    <dbReference type="NCBI Taxonomy" id="8049"/>
    <lineage>
        <taxon>Eukaryota</taxon>
        <taxon>Metazoa</taxon>
        <taxon>Chordata</taxon>
        <taxon>Craniata</taxon>
        <taxon>Vertebrata</taxon>
        <taxon>Euteleostomi</taxon>
        <taxon>Actinopterygii</taxon>
        <taxon>Neopterygii</taxon>
        <taxon>Teleostei</taxon>
        <taxon>Neoteleostei</taxon>
        <taxon>Acanthomorphata</taxon>
        <taxon>Zeiogadaria</taxon>
        <taxon>Gadariae</taxon>
        <taxon>Gadiformes</taxon>
        <taxon>Gadoidei</taxon>
        <taxon>Gadidae</taxon>
        <taxon>Gadus</taxon>
    </lineage>
</organism>
<dbReference type="PROSITE" id="PS50025">
    <property type="entry name" value="LAM_G_DOMAIN"/>
    <property type="match status" value="3"/>
</dbReference>
<evidence type="ECO:0000256" key="12">
    <source>
        <dbReference type="SAM" id="SignalP"/>
    </source>
</evidence>
<keyword evidence="4" id="KW-0812">Transmembrane</keyword>
<dbReference type="PANTHER" id="PTHR15036:SF43">
    <property type="entry name" value="CONTACTIN-ASSOCIATED PROTEIN 1"/>
    <property type="match status" value="1"/>
</dbReference>
<comment type="similarity">
    <text evidence="2">Belongs to the neurexin family.</text>
</comment>
<feature type="signal peptide" evidence="12">
    <location>
        <begin position="1"/>
        <end position="20"/>
    </location>
</feature>
<evidence type="ECO:0000256" key="3">
    <source>
        <dbReference type="ARBA" id="ARBA00022536"/>
    </source>
</evidence>
<reference evidence="17" key="2">
    <citation type="submission" date="2025-09" db="UniProtKB">
        <authorList>
            <consortium name="Ensembl"/>
        </authorList>
    </citation>
    <scope>IDENTIFICATION</scope>
</reference>
<dbReference type="Gene3D" id="2.60.120.1000">
    <property type="match status" value="1"/>
</dbReference>
<evidence type="ECO:0000313" key="18">
    <source>
        <dbReference type="Proteomes" id="UP000694546"/>
    </source>
</evidence>
<evidence type="ECO:0000259" key="16">
    <source>
        <dbReference type="PROSITE" id="PS51406"/>
    </source>
</evidence>
<dbReference type="Pfam" id="PF00754">
    <property type="entry name" value="F5_F8_type_C"/>
    <property type="match status" value="1"/>
</dbReference>
<evidence type="ECO:0000259" key="14">
    <source>
        <dbReference type="PROSITE" id="PS50025"/>
    </source>
</evidence>
<dbReference type="SMART" id="SM00181">
    <property type="entry name" value="EGF"/>
    <property type="match status" value="2"/>
</dbReference>
<dbReference type="PROSITE" id="PS50026">
    <property type="entry name" value="EGF_3"/>
    <property type="match status" value="2"/>
</dbReference>
<dbReference type="AlphaFoldDB" id="A0A8C5CH41"/>
<keyword evidence="8" id="KW-0472">Membrane</keyword>
<keyword evidence="9 11" id="KW-1015">Disulfide bond</keyword>
<dbReference type="Gene3D" id="2.60.120.200">
    <property type="match status" value="4"/>
</dbReference>
<feature type="domain" description="F5/8 type C" evidence="13">
    <location>
        <begin position="23"/>
        <end position="168"/>
    </location>
</feature>
<reference evidence="17" key="1">
    <citation type="submission" date="2025-08" db="UniProtKB">
        <authorList>
            <consortium name="Ensembl"/>
        </authorList>
    </citation>
    <scope>IDENTIFICATION</scope>
</reference>
<dbReference type="InterPro" id="IPR008979">
    <property type="entry name" value="Galactose-bd-like_sf"/>
</dbReference>
<evidence type="ECO:0000256" key="1">
    <source>
        <dbReference type="ARBA" id="ARBA00004479"/>
    </source>
</evidence>
<dbReference type="FunFam" id="2.60.120.260:FF:000016">
    <property type="entry name" value="Contactin-associated protein-like 4 isoform 1"/>
    <property type="match status" value="1"/>
</dbReference>
<dbReference type="InterPro" id="IPR001791">
    <property type="entry name" value="Laminin_G"/>
</dbReference>
<evidence type="ECO:0000256" key="11">
    <source>
        <dbReference type="PROSITE-ProRule" id="PRU00122"/>
    </source>
</evidence>
<dbReference type="InterPro" id="IPR013320">
    <property type="entry name" value="ConA-like_dom_sf"/>
</dbReference>
<dbReference type="Proteomes" id="UP000694546">
    <property type="component" value="Chromosome 2"/>
</dbReference>
<protein>
    <submittedName>
        <fullName evidence="17">Contactin associated protein 1</fullName>
    </submittedName>
</protein>
<dbReference type="SUPFAM" id="SSF56496">
    <property type="entry name" value="Fibrinogen C-terminal domain-like"/>
    <property type="match status" value="1"/>
</dbReference>
<keyword evidence="5 12" id="KW-0732">Signal</keyword>
<dbReference type="PROSITE" id="PS01285">
    <property type="entry name" value="FA58C_1"/>
    <property type="match status" value="1"/>
</dbReference>
<sequence length="1206" mass="138135">MICKILRITLLFLGFQHCSSRECVDPLVSGLYASSFLASSRYNFLYSANFAKLYGSSGWSPSPGDRQPWLQVDLGRKYRLVAVATQGTFNSYDWVSKYTLLYGDRPDSWTPYVMKGGNSTMPGNWNYHQVKRNVFHYAFTAKHVRLLPLAWNTENGGKIGVRLELFGCPYGTKYPNHGSESVKPSYRSRTLRDHYAINFKTLEQDGLLLHSEGVQGDVVTLELKRGRLYLHISLGSSMVHKVNGRTTLTAGNILDDQQWHYVTIKRYGRQVNFTVDSQTVTAICKGEFSHLDLDSQKKMHYHCRDILLKPMTFAGPNNYLQVPGFFRKPRMFVKFKFRSWDYTGLLMFTRFADDLGALELGLSEGQVNVTIFQPGKKKLQFAAGYRLNDGYWHTVDLAARDNLMTLTIDEEEGSPLKITNPFTIRTGDRYFFGGCPKTNNTIRKCETKLNHFHGCMQQIYIDNEQLDIDFILQLSSPFDDVIYRCTPNPCEHEGRCIQSWDDFICLCENTGYKGEVCHMSVYKESCEAYRLQGKYWSGNYTIDPDLSGPLKPFEVYCKMKSYKAWTVILHDRVDGTKVTGSTVDRPYVGNVNYWNASWDEVTALANTSMYCEQWIDYSCYKSRLLNTPSEPYGYWIGRNNESHYYWGGAFREVQKCGCSINQTCTDPKFHCNCDADYRQWYSDKGYLDFRDHLPVRRVVIGDTNRTNSEAQYTVGPLRCHGDRNIWNTISFVKPTYITFPTFKPGSSADISFHFKTYRDNCVFLENSDEQLRNFLRIELNTTQNLAFVFMVGDGILNVTLRSPMPLNDNEWHFVQAEINVKLARIKVDWQPWAVRRFPGQTFVTMEFSHPILVGAANRTLRPFLGCMRGLRMNGVPLDLEGKVNEEQGIRRNCTGECLNATIPCRNSGQCIEGYASYTCDCNNTAFDGFYCHKDIGAYFEIGSWMRYNIRKKPISDEAAWANWIDPHFDNFSLGYNDTADDVEFSFSTLHTPAVLLYISSFVQDYIAVILKTDGSVDLRYRLGLITHKYQLTHRNLADGYPHYINITRHNRTIKSQVPDNNTVTSNSVKSPVFDGDLFPVPSEIGDIDKEIKRHNAPGFIGCISGVRYNVYAPLKALTTLATLCSSVSSPLSLFPLSYPLPLSLSLPSLTLYQKQLLNIPIFSQILLTSVVPRAGSRQQAAHGSVYYRLMWKWKNQRSRRTRRSPS</sequence>
<feature type="domain" description="Laminin G" evidence="14">
    <location>
        <begin position="309"/>
        <end position="485"/>
    </location>
</feature>